<dbReference type="GO" id="GO:0016020">
    <property type="term" value="C:membrane"/>
    <property type="evidence" value="ECO:0007669"/>
    <property type="project" value="TreeGrafter"/>
</dbReference>
<dbReference type="EMBL" id="LGKP01000023">
    <property type="protein sequence ID" value="KPL85738.1"/>
    <property type="molecule type" value="Genomic_DNA"/>
</dbReference>
<sequence length="241" mass="26519">MHTTGHIVLITGGAAGIGRALALRFAQAGNQVIVVGRDAQKLAELKALQPTISTIQADLAQASERQHLADQVPALSILINNAGVQYHGDLVEQQSAQVDRDQEIAINLTAPIDLIQRFLPKLQQQPEAAIINVSSGLALVPKQQAPIYCATKAGIHIFTKALRWQLEQTQVRVFEIIPPLVDTAMTAGRGKGKISPEALVEEFWRGFSRDRYQLAIGQVKLLIQLQRFLPRVADRLMRYGR</sequence>
<dbReference type="PANTHER" id="PTHR44196:SF1">
    <property type="entry name" value="DEHYDROGENASE_REDUCTASE SDR FAMILY MEMBER 7B"/>
    <property type="match status" value="1"/>
</dbReference>
<dbReference type="PROSITE" id="PS00061">
    <property type="entry name" value="ADH_SHORT"/>
    <property type="match status" value="1"/>
</dbReference>
<reference evidence="4 5" key="1">
    <citation type="submission" date="2015-07" db="EMBL/GenBank/DDBJ databases">
        <title>Whole genome sequence of Herpetosiphon geysericola DSM 7119.</title>
        <authorList>
            <person name="Hemp J."/>
            <person name="Ward L.M."/>
            <person name="Pace L.A."/>
            <person name="Fischer W.W."/>
        </authorList>
    </citation>
    <scope>NUCLEOTIDE SEQUENCE [LARGE SCALE GENOMIC DNA]</scope>
    <source>
        <strain evidence="4 5">DSM 7119</strain>
    </source>
</reference>
<proteinExistence type="inferred from homology"/>
<dbReference type="AlphaFoldDB" id="A0A0N8GR78"/>
<dbReference type="RefSeq" id="WP_054535376.1">
    <property type="nucleotide sequence ID" value="NZ_LGKP01000023.1"/>
</dbReference>
<gene>
    <name evidence="4" type="ORF">SE18_15500</name>
</gene>
<dbReference type="PRINTS" id="PR00080">
    <property type="entry name" value="SDRFAMILY"/>
</dbReference>
<evidence type="ECO:0000313" key="5">
    <source>
        <dbReference type="Proteomes" id="UP000050277"/>
    </source>
</evidence>
<comment type="similarity">
    <text evidence="1 3">Belongs to the short-chain dehydrogenases/reductases (SDR) family.</text>
</comment>
<dbReference type="PANTHER" id="PTHR44196">
    <property type="entry name" value="DEHYDROGENASE/REDUCTASE SDR FAMILY MEMBER 7B"/>
    <property type="match status" value="1"/>
</dbReference>
<comment type="caution">
    <text evidence="4">The sequence shown here is derived from an EMBL/GenBank/DDBJ whole genome shotgun (WGS) entry which is preliminary data.</text>
</comment>
<name>A0A0N8GR78_9CHLR</name>
<evidence type="ECO:0000256" key="1">
    <source>
        <dbReference type="ARBA" id="ARBA00006484"/>
    </source>
</evidence>
<dbReference type="InterPro" id="IPR020904">
    <property type="entry name" value="Sc_DH/Rdtase_CS"/>
</dbReference>
<organism evidence="4 5">
    <name type="scientific">Herpetosiphon geysericola</name>
    <dbReference type="NCBI Taxonomy" id="70996"/>
    <lineage>
        <taxon>Bacteria</taxon>
        <taxon>Bacillati</taxon>
        <taxon>Chloroflexota</taxon>
        <taxon>Chloroflexia</taxon>
        <taxon>Herpetosiphonales</taxon>
        <taxon>Herpetosiphonaceae</taxon>
        <taxon>Herpetosiphon</taxon>
    </lineage>
</organism>
<dbReference type="Gene3D" id="3.40.50.720">
    <property type="entry name" value="NAD(P)-binding Rossmann-like Domain"/>
    <property type="match status" value="1"/>
</dbReference>
<keyword evidence="2" id="KW-0560">Oxidoreductase</keyword>
<dbReference type="Pfam" id="PF00106">
    <property type="entry name" value="adh_short"/>
    <property type="match status" value="1"/>
</dbReference>
<dbReference type="STRING" id="70996.SE18_15500"/>
<dbReference type="PRINTS" id="PR00081">
    <property type="entry name" value="GDHRDH"/>
</dbReference>
<dbReference type="GO" id="GO:0016491">
    <property type="term" value="F:oxidoreductase activity"/>
    <property type="evidence" value="ECO:0007669"/>
    <property type="project" value="UniProtKB-KW"/>
</dbReference>
<evidence type="ECO:0000313" key="4">
    <source>
        <dbReference type="EMBL" id="KPL85738.1"/>
    </source>
</evidence>
<dbReference type="InterPro" id="IPR036291">
    <property type="entry name" value="NAD(P)-bd_dom_sf"/>
</dbReference>
<dbReference type="OrthoDB" id="9810734at2"/>
<dbReference type="InterPro" id="IPR002347">
    <property type="entry name" value="SDR_fam"/>
</dbReference>
<dbReference type="SUPFAM" id="SSF51735">
    <property type="entry name" value="NAD(P)-binding Rossmann-fold domains"/>
    <property type="match status" value="1"/>
</dbReference>
<evidence type="ECO:0000256" key="2">
    <source>
        <dbReference type="ARBA" id="ARBA00023002"/>
    </source>
</evidence>
<evidence type="ECO:0000256" key="3">
    <source>
        <dbReference type="RuleBase" id="RU000363"/>
    </source>
</evidence>
<keyword evidence="5" id="KW-1185">Reference proteome</keyword>
<accession>A0A0N8GR78</accession>
<dbReference type="Proteomes" id="UP000050277">
    <property type="component" value="Unassembled WGS sequence"/>
</dbReference>
<protein>
    <submittedName>
        <fullName evidence="4">Oxidoreductase</fullName>
    </submittedName>
</protein>